<dbReference type="InterPro" id="IPR016024">
    <property type="entry name" value="ARM-type_fold"/>
</dbReference>
<proteinExistence type="predicted"/>
<dbReference type="Proteomes" id="UP000179807">
    <property type="component" value="Unassembled WGS sequence"/>
</dbReference>
<evidence type="ECO:0000313" key="2">
    <source>
        <dbReference type="Proteomes" id="UP000179807"/>
    </source>
</evidence>
<dbReference type="EMBL" id="MLAK01001004">
    <property type="protein sequence ID" value="OHS99472.1"/>
    <property type="molecule type" value="Genomic_DNA"/>
</dbReference>
<dbReference type="SUPFAM" id="SSF48371">
    <property type="entry name" value="ARM repeat"/>
    <property type="match status" value="1"/>
</dbReference>
<sequence length="479" mass="55985">MIAENYPNSNLISESSKRSEENVDISVNIERASQTAKKYFSIISEFLACGNQNSSEINSFLNIIYNSLTEYDVPFHGAEFFDILFKLWRIFSKSDLKVCLSIVQIIEYMVNKTIEASYELIKCNFHQTFFEFLQFNENKALQSQIIYLFSNIIQNDDIELLKFCVQNGFIEIFLKEKDKILNDPSIDFIDGFSSILFPIFSSVIRFLVYPEIFDSQNDFFTIFQISTDILKQRNEQHFFDVHVKDIISSIILSLGKFDLSLLLESGFYKEIILIINDDFSHHISDAYLFLGKLFFHLSINVDPSVFYPSPFMIDVISKCSHIMTCDVKDLDYLESFFFFLTNFINLNPDIVSQLYQHRFYQWCALVTPSISYHGQKSFCYFFCSSLFYANLEILIGLLSDQNIVHTFIGFLQYAKRKLIRQAMESVLRVFSIAPDFCHQAPIFSELLLNFIENDFDSQDEELLEIIDEIRLFLEESGKK</sequence>
<comment type="caution">
    <text evidence="1">The sequence shown here is derived from an EMBL/GenBank/DDBJ whole genome shotgun (WGS) entry which is preliminary data.</text>
</comment>
<reference evidence="1" key="1">
    <citation type="submission" date="2016-10" db="EMBL/GenBank/DDBJ databases">
        <authorList>
            <person name="Benchimol M."/>
            <person name="Almeida L.G."/>
            <person name="Vasconcelos A.T."/>
            <person name="Perreira-Neves A."/>
            <person name="Rosa I.A."/>
            <person name="Tasca T."/>
            <person name="Bogo M.R."/>
            <person name="de Souza W."/>
        </authorList>
    </citation>
    <scope>NUCLEOTIDE SEQUENCE [LARGE SCALE GENOMIC DNA]</scope>
    <source>
        <strain evidence="1">K</strain>
    </source>
</reference>
<dbReference type="GeneID" id="94828979"/>
<evidence type="ECO:0000313" key="1">
    <source>
        <dbReference type="EMBL" id="OHS99472.1"/>
    </source>
</evidence>
<keyword evidence="2" id="KW-1185">Reference proteome</keyword>
<gene>
    <name evidence="1" type="ORF">TRFO_08422</name>
</gene>
<dbReference type="VEuPathDB" id="TrichDB:TRFO_08422"/>
<name>A0A1J4JJZ8_9EUKA</name>
<dbReference type="RefSeq" id="XP_068352609.1">
    <property type="nucleotide sequence ID" value="XM_068494275.1"/>
</dbReference>
<accession>A0A1J4JJZ8</accession>
<protein>
    <submittedName>
        <fullName evidence="1">Uncharacterized protein</fullName>
    </submittedName>
</protein>
<organism evidence="1 2">
    <name type="scientific">Tritrichomonas foetus</name>
    <dbReference type="NCBI Taxonomy" id="1144522"/>
    <lineage>
        <taxon>Eukaryota</taxon>
        <taxon>Metamonada</taxon>
        <taxon>Parabasalia</taxon>
        <taxon>Tritrichomonadida</taxon>
        <taxon>Tritrichomonadidae</taxon>
        <taxon>Tritrichomonas</taxon>
    </lineage>
</organism>
<dbReference type="AlphaFoldDB" id="A0A1J4JJZ8"/>